<evidence type="ECO:0000313" key="3">
    <source>
        <dbReference type="Proteomes" id="UP000297245"/>
    </source>
</evidence>
<dbReference type="AlphaFoldDB" id="A0A4S8MS37"/>
<keyword evidence="3" id="KW-1185">Reference proteome</keyword>
<dbReference type="EMBL" id="ML179045">
    <property type="protein sequence ID" value="THV05963.1"/>
    <property type="molecule type" value="Genomic_DNA"/>
</dbReference>
<evidence type="ECO:0000256" key="1">
    <source>
        <dbReference type="SAM" id="MobiDB-lite"/>
    </source>
</evidence>
<dbReference type="OrthoDB" id="3262473at2759"/>
<dbReference type="Proteomes" id="UP000297245">
    <property type="component" value="Unassembled WGS sequence"/>
</dbReference>
<reference evidence="2 3" key="1">
    <citation type="journal article" date="2019" name="Nat. Ecol. Evol.">
        <title>Megaphylogeny resolves global patterns of mushroom evolution.</title>
        <authorList>
            <person name="Varga T."/>
            <person name="Krizsan K."/>
            <person name="Foldi C."/>
            <person name="Dima B."/>
            <person name="Sanchez-Garcia M."/>
            <person name="Sanchez-Ramirez S."/>
            <person name="Szollosi G.J."/>
            <person name="Szarkandi J.G."/>
            <person name="Papp V."/>
            <person name="Albert L."/>
            <person name="Andreopoulos W."/>
            <person name="Angelini C."/>
            <person name="Antonin V."/>
            <person name="Barry K.W."/>
            <person name="Bougher N.L."/>
            <person name="Buchanan P."/>
            <person name="Buyck B."/>
            <person name="Bense V."/>
            <person name="Catcheside P."/>
            <person name="Chovatia M."/>
            <person name="Cooper J."/>
            <person name="Damon W."/>
            <person name="Desjardin D."/>
            <person name="Finy P."/>
            <person name="Geml J."/>
            <person name="Haridas S."/>
            <person name="Hughes K."/>
            <person name="Justo A."/>
            <person name="Karasinski D."/>
            <person name="Kautmanova I."/>
            <person name="Kiss B."/>
            <person name="Kocsube S."/>
            <person name="Kotiranta H."/>
            <person name="LaButti K.M."/>
            <person name="Lechner B.E."/>
            <person name="Liimatainen K."/>
            <person name="Lipzen A."/>
            <person name="Lukacs Z."/>
            <person name="Mihaltcheva S."/>
            <person name="Morgado L.N."/>
            <person name="Niskanen T."/>
            <person name="Noordeloos M.E."/>
            <person name="Ohm R.A."/>
            <person name="Ortiz-Santana B."/>
            <person name="Ovrebo C."/>
            <person name="Racz N."/>
            <person name="Riley R."/>
            <person name="Savchenko A."/>
            <person name="Shiryaev A."/>
            <person name="Soop K."/>
            <person name="Spirin V."/>
            <person name="Szebenyi C."/>
            <person name="Tomsovsky M."/>
            <person name="Tulloss R.E."/>
            <person name="Uehling J."/>
            <person name="Grigoriev I.V."/>
            <person name="Vagvolgyi C."/>
            <person name="Papp T."/>
            <person name="Martin F.M."/>
            <person name="Miettinen O."/>
            <person name="Hibbett D.S."/>
            <person name="Nagy L.G."/>
        </authorList>
    </citation>
    <scope>NUCLEOTIDE SEQUENCE [LARGE SCALE GENOMIC DNA]</scope>
    <source>
        <strain evidence="2 3">CBS 962.96</strain>
    </source>
</reference>
<evidence type="ECO:0000313" key="2">
    <source>
        <dbReference type="EMBL" id="THV05963.1"/>
    </source>
</evidence>
<sequence length="206" mass="23370">MLKRQRPASPKPSSSNTPLLTDSSVLELPNAKRRRTFPPVLDGKLRGWATAPNEAGADPEGYQDEEYFDEEQDSRYLVPLREVDSPYKSANNLLHELHTLHKHRLLFAHHTSQSSRSHPYSTDNPYSTESYIDNIPESQSTYHDGNKDVSGRLHLQGLDRSQLGIQQEESQCVRTRYEDTNKLLGSLFLSRRRQLDGADGIPVADT</sequence>
<name>A0A4S8MS37_DENBC</name>
<proteinExistence type="predicted"/>
<accession>A0A4S8MS37</accession>
<feature type="region of interest" description="Disordered" evidence="1">
    <location>
        <begin position="1"/>
        <end position="61"/>
    </location>
</feature>
<protein>
    <submittedName>
        <fullName evidence="2">Uncharacterized protein</fullName>
    </submittedName>
</protein>
<gene>
    <name evidence="2" type="ORF">K435DRAFT_849420</name>
</gene>
<organism evidence="2 3">
    <name type="scientific">Dendrothele bispora (strain CBS 962.96)</name>
    <dbReference type="NCBI Taxonomy" id="1314807"/>
    <lineage>
        <taxon>Eukaryota</taxon>
        <taxon>Fungi</taxon>
        <taxon>Dikarya</taxon>
        <taxon>Basidiomycota</taxon>
        <taxon>Agaricomycotina</taxon>
        <taxon>Agaricomycetes</taxon>
        <taxon>Agaricomycetidae</taxon>
        <taxon>Agaricales</taxon>
        <taxon>Agaricales incertae sedis</taxon>
        <taxon>Dendrothele</taxon>
    </lineage>
</organism>
<feature type="compositionally biased region" description="Polar residues" evidence="1">
    <location>
        <begin position="11"/>
        <end position="24"/>
    </location>
</feature>